<evidence type="ECO:0000256" key="2">
    <source>
        <dbReference type="RuleBase" id="RU000363"/>
    </source>
</evidence>
<evidence type="ECO:0000259" key="3">
    <source>
        <dbReference type="SMART" id="SM00822"/>
    </source>
</evidence>
<dbReference type="SUPFAM" id="SSF51735">
    <property type="entry name" value="NAD(P)-binding Rossmann-fold domains"/>
    <property type="match status" value="1"/>
</dbReference>
<dbReference type="Proteomes" id="UP001500466">
    <property type="component" value="Unassembled WGS sequence"/>
</dbReference>
<feature type="domain" description="Ketoreductase" evidence="3">
    <location>
        <begin position="3"/>
        <end position="183"/>
    </location>
</feature>
<dbReference type="CDD" id="cd05374">
    <property type="entry name" value="17beta-HSD-like_SDR_c"/>
    <property type="match status" value="1"/>
</dbReference>
<dbReference type="InterPro" id="IPR057326">
    <property type="entry name" value="KR_dom"/>
</dbReference>
<organism evidence="4 5">
    <name type="scientific">Yinghuangia aomiensis</name>
    <dbReference type="NCBI Taxonomy" id="676205"/>
    <lineage>
        <taxon>Bacteria</taxon>
        <taxon>Bacillati</taxon>
        <taxon>Actinomycetota</taxon>
        <taxon>Actinomycetes</taxon>
        <taxon>Kitasatosporales</taxon>
        <taxon>Streptomycetaceae</taxon>
        <taxon>Yinghuangia</taxon>
    </lineage>
</organism>
<reference evidence="5" key="1">
    <citation type="journal article" date="2019" name="Int. J. Syst. Evol. Microbiol.">
        <title>The Global Catalogue of Microorganisms (GCM) 10K type strain sequencing project: providing services to taxonomists for standard genome sequencing and annotation.</title>
        <authorList>
            <consortium name="The Broad Institute Genomics Platform"/>
            <consortium name="The Broad Institute Genome Sequencing Center for Infectious Disease"/>
            <person name="Wu L."/>
            <person name="Ma J."/>
        </authorList>
    </citation>
    <scope>NUCLEOTIDE SEQUENCE [LARGE SCALE GENOMIC DNA]</scope>
    <source>
        <strain evidence="5">JCM 17986</strain>
    </source>
</reference>
<name>A0ABP9H2A1_9ACTN</name>
<dbReference type="InterPro" id="IPR020904">
    <property type="entry name" value="Sc_DH/Rdtase_CS"/>
</dbReference>
<dbReference type="SMART" id="SM00822">
    <property type="entry name" value="PKS_KR"/>
    <property type="match status" value="1"/>
</dbReference>
<dbReference type="InterPro" id="IPR036291">
    <property type="entry name" value="NAD(P)-bd_dom_sf"/>
</dbReference>
<sequence length="296" mass="31678">MTKSVVVTGATSGIGLATALELARAGLDVIGTARSEDRAQALREAAERDGLGVRTVLLDVCDATSTVRAFTEIATMTGGGPWAVVNNAGMAQPGAVEDVEDDQVRLQLETNLVAPARIARLVLPQMRQRRSGRIVNISSVSGRVSAPFLGWYCASKQGLAAMSDALRIEVAQFGVKVVLIEPGSFGTDIWERSLNRLPPRKNSAYAESYEVADDVLRRAAALPDPMPVAQAVRHALLTPRPRARYLVGSDAKAGAFLDAVAPRTVSDYAKGVATGLRKPPRRVARLLDRVTQRQSR</sequence>
<dbReference type="PANTHER" id="PTHR43313:SF1">
    <property type="entry name" value="3BETA-HYDROXYSTEROID DEHYDROGENASE DHS-16"/>
    <property type="match status" value="1"/>
</dbReference>
<evidence type="ECO:0000313" key="5">
    <source>
        <dbReference type="Proteomes" id="UP001500466"/>
    </source>
</evidence>
<accession>A0ABP9H2A1</accession>
<evidence type="ECO:0000256" key="1">
    <source>
        <dbReference type="ARBA" id="ARBA00006484"/>
    </source>
</evidence>
<proteinExistence type="inferred from homology"/>
<dbReference type="EMBL" id="BAABHS010000007">
    <property type="protein sequence ID" value="GAA4959845.1"/>
    <property type="molecule type" value="Genomic_DNA"/>
</dbReference>
<comment type="similarity">
    <text evidence="1 2">Belongs to the short-chain dehydrogenases/reductases (SDR) family.</text>
</comment>
<dbReference type="PANTHER" id="PTHR43313">
    <property type="entry name" value="SHORT-CHAIN DEHYDROGENASE/REDUCTASE FAMILY 9C"/>
    <property type="match status" value="1"/>
</dbReference>
<dbReference type="PRINTS" id="PR00080">
    <property type="entry name" value="SDRFAMILY"/>
</dbReference>
<protein>
    <submittedName>
        <fullName evidence="4">SDR family oxidoreductase</fullName>
    </submittedName>
</protein>
<dbReference type="Gene3D" id="3.40.50.720">
    <property type="entry name" value="NAD(P)-binding Rossmann-like Domain"/>
    <property type="match status" value="1"/>
</dbReference>
<keyword evidence="5" id="KW-1185">Reference proteome</keyword>
<gene>
    <name evidence="4" type="ORF">GCM10023205_23660</name>
</gene>
<dbReference type="InterPro" id="IPR002347">
    <property type="entry name" value="SDR_fam"/>
</dbReference>
<dbReference type="PRINTS" id="PR00081">
    <property type="entry name" value="GDHRDH"/>
</dbReference>
<evidence type="ECO:0000313" key="4">
    <source>
        <dbReference type="EMBL" id="GAA4959845.1"/>
    </source>
</evidence>
<dbReference type="PROSITE" id="PS00061">
    <property type="entry name" value="ADH_SHORT"/>
    <property type="match status" value="1"/>
</dbReference>
<dbReference type="Pfam" id="PF00106">
    <property type="entry name" value="adh_short"/>
    <property type="match status" value="1"/>
</dbReference>
<dbReference type="RefSeq" id="WP_345675350.1">
    <property type="nucleotide sequence ID" value="NZ_BAABHS010000007.1"/>
</dbReference>
<comment type="caution">
    <text evidence="4">The sequence shown here is derived from an EMBL/GenBank/DDBJ whole genome shotgun (WGS) entry which is preliminary data.</text>
</comment>